<dbReference type="GO" id="GO:0003677">
    <property type="term" value="F:DNA binding"/>
    <property type="evidence" value="ECO:0007669"/>
    <property type="project" value="UniProtKB-UniRule"/>
</dbReference>
<organism evidence="31 32">
    <name type="scientific">Feline bocavirus</name>
    <dbReference type="NCBI Taxonomy" id="1174530"/>
    <lineage>
        <taxon>Viruses</taxon>
        <taxon>Monodnaviria</taxon>
        <taxon>Shotokuvirae</taxon>
        <taxon>Cossaviricota</taxon>
        <taxon>Quintoviricetes</taxon>
        <taxon>Piccovirales</taxon>
        <taxon>Parvoviridae</taxon>
        <taxon>Parvovirinae</taxon>
        <taxon>Bocaparvovirus</taxon>
        <taxon>Bocaparvovirus carnivoran3</taxon>
    </lineage>
</organism>
<dbReference type="PROSITE" id="PS52022">
    <property type="entry name" value="PV_NS1_NUC"/>
    <property type="match status" value="1"/>
</dbReference>
<evidence type="ECO:0000256" key="27">
    <source>
        <dbReference type="PROSITE-ProRule" id="PRU01366"/>
    </source>
</evidence>
<keyword evidence="16" id="KW-0067">ATP-binding</keyword>
<protein>
    <recommendedName>
        <fullName evidence="7">Initiator protein NS1</fullName>
        <ecNumber evidence="6">3.6.4.12</ecNumber>
    </recommendedName>
    <alternativeName>
        <fullName evidence="24">Non-structural protein 1</fullName>
    </alternativeName>
    <alternativeName>
        <fullName evidence="25">Non-structural protein NS1</fullName>
    </alternativeName>
</protein>
<evidence type="ECO:0000256" key="21">
    <source>
        <dbReference type="ARBA" id="ARBA00023125"/>
    </source>
</evidence>
<evidence type="ECO:0000256" key="9">
    <source>
        <dbReference type="ARBA" id="ARBA00022705"/>
    </source>
</evidence>
<keyword evidence="21 27" id="KW-0238">DNA-binding</keyword>
<evidence type="ECO:0000259" key="29">
    <source>
        <dbReference type="PROSITE" id="PS51206"/>
    </source>
</evidence>
<comment type="catalytic activity">
    <reaction evidence="26">
        <text>ATP + H2O = ADP + phosphate + H(+)</text>
        <dbReference type="Rhea" id="RHEA:13065"/>
        <dbReference type="ChEBI" id="CHEBI:15377"/>
        <dbReference type="ChEBI" id="CHEBI:15378"/>
        <dbReference type="ChEBI" id="CHEBI:30616"/>
        <dbReference type="ChEBI" id="CHEBI:43474"/>
        <dbReference type="ChEBI" id="CHEBI:456216"/>
        <dbReference type="EC" id="3.6.4.12"/>
    </reaction>
</comment>
<keyword evidence="18" id="KW-0805">Transcription regulation</keyword>
<evidence type="ECO:0000256" key="17">
    <source>
        <dbReference type="ARBA" id="ARBA00022842"/>
    </source>
</evidence>
<evidence type="ECO:0000256" key="7">
    <source>
        <dbReference type="ARBA" id="ARBA00020731"/>
    </source>
</evidence>
<sequence length="804" mass="89990">MAEFDTASIDDFIQFADPAYTYVLRLPLPTGENYESQLQNVLCARYPDLLSDPALFATMPGPESPSAQTDFLERFGPSRCFGAEVCYAAHMAAFNFFSRKQGKAPPIASIYTQCELGQKNIHCHLVMAGDGLSRYSAKSAAYILGQKFADNLISIVENNLRKGDVSNPAFAAAFIKEIQEAQRKCEPGNAGDLCTVMQYKSRGGGMYACRIDGREYICNYLLCKNLKWVSCVEPDKATPLKAFFPIASKTYAFTLINGKIVPYHVRREWWNQLRDKVLVRDEPIFKGDVFGDLPKVNAASWKLTGTVGQGTAQPHVNARMSKKESLILDCLKRCEDNLWLTYEDLVGGCADLILMLESMPGGSKLIESVLNMLHVRITQTHSALSYLHVRYDMKELATHADSLHANKAWRLLLKQGYNPLQVGHWICCVLHKKAGKQNTLNFFGPASTGKTNLAKAIVNAIKLYGCVNHQNKNFIFNDCAAKLVVWWEECLMHSDWVEQAKCILGGTEFRIDRKHRESHLLPQTPVIISTNNNIYQTLGGNSVSHVHEAPLRERVVQFNFMTRLESTFGEIEPREVAEWLSICLSRFDISLVGFHTQWKLNKTPNDFPLAKFCGGHSQDLVLHETGTCMSCGGYYPLELHDRGDIEDATPGTSYSALLQLTPRSEKYIQEFNLDLLKSPIAATSTPVNRPDPPELPPKKKVRKEKHCARALFTDDWCSQPRDDVEWRVVKERAEAAAAEVSGSRSESDSGQASSMELDLSPEQWGEMLGLISGNIEEGEPPITLHCFESITEADLLCQTDSETE</sequence>
<evidence type="ECO:0000256" key="20">
    <source>
        <dbReference type="ARBA" id="ARBA00023124"/>
    </source>
</evidence>
<comment type="subunit">
    <text evidence="5">Homooligomer; when bound to DNA.</text>
</comment>
<keyword evidence="22" id="KW-0804">Transcription</keyword>
<dbReference type="Gene3D" id="3.40.50.300">
    <property type="entry name" value="P-loop containing nucleotide triphosphate hydrolases"/>
    <property type="match status" value="1"/>
</dbReference>
<evidence type="ECO:0000256" key="15">
    <source>
        <dbReference type="ARBA" id="ARBA00022806"/>
    </source>
</evidence>
<evidence type="ECO:0000256" key="13">
    <source>
        <dbReference type="ARBA" id="ARBA00022759"/>
    </source>
</evidence>
<evidence type="ECO:0000313" key="31">
    <source>
        <dbReference type="EMBL" id="AII82254.1"/>
    </source>
</evidence>
<evidence type="ECO:0000256" key="24">
    <source>
        <dbReference type="ARBA" id="ARBA00030491"/>
    </source>
</evidence>
<evidence type="ECO:0000256" key="28">
    <source>
        <dbReference type="SAM" id="MobiDB-lite"/>
    </source>
</evidence>
<comment type="cofactor">
    <cofactor evidence="1">
        <name>Mg(2+)</name>
        <dbReference type="ChEBI" id="CHEBI:18420"/>
    </cofactor>
</comment>
<feature type="short sequence motif" description="RCR-3" evidence="27">
    <location>
        <begin position="220"/>
        <end position="224"/>
    </location>
</feature>
<dbReference type="InterPro" id="IPR001257">
    <property type="entry name" value="Parvovirus_NS1_helicase"/>
</dbReference>
<reference evidence="31 32" key="1">
    <citation type="journal article" date="2014" name="J. Gen. Virol.">
        <title>Faecal virome of cats in an animal shelter.</title>
        <authorList>
            <person name="Zhang W."/>
            <person name="Li L."/>
            <person name="Deng X."/>
            <person name="Kapusinszky B."/>
            <person name="Pesavento P.A."/>
            <person name="Delwart E."/>
        </authorList>
    </citation>
    <scope>NUCLEOTIDE SEQUENCE [LARGE SCALE GENOMIC DNA]</scope>
    <source>
        <strain evidence="31">FBD2</strain>
    </source>
</reference>
<evidence type="ECO:0000256" key="26">
    <source>
        <dbReference type="ARBA" id="ARBA00047995"/>
    </source>
</evidence>
<evidence type="ECO:0000256" key="4">
    <source>
        <dbReference type="ARBA" id="ARBA00009826"/>
    </source>
</evidence>
<dbReference type="PROSITE" id="PS51206">
    <property type="entry name" value="SF3_HELICASE_1"/>
    <property type="match status" value="1"/>
</dbReference>
<evidence type="ECO:0000256" key="5">
    <source>
        <dbReference type="ARBA" id="ARBA00011717"/>
    </source>
</evidence>
<keyword evidence="19" id="KW-1194">Viral DNA replication</keyword>
<dbReference type="GO" id="GO:0016787">
    <property type="term" value="F:hydrolase activity"/>
    <property type="evidence" value="ECO:0007669"/>
    <property type="project" value="UniProtKB-KW"/>
</dbReference>
<keyword evidence="9 27" id="KW-0235">DNA replication</keyword>
<keyword evidence="11" id="KW-0479">Metal-binding</keyword>
<evidence type="ECO:0000256" key="6">
    <source>
        <dbReference type="ARBA" id="ARBA00012551"/>
    </source>
</evidence>
<evidence type="ECO:0000256" key="18">
    <source>
        <dbReference type="ARBA" id="ARBA00023015"/>
    </source>
</evidence>
<keyword evidence="14 27" id="KW-0378">Hydrolase</keyword>
<dbReference type="GO" id="GO:0005524">
    <property type="term" value="F:ATP binding"/>
    <property type="evidence" value="ECO:0007669"/>
    <property type="project" value="UniProtKB-KW"/>
</dbReference>
<dbReference type="Pfam" id="PF22419">
    <property type="entry name" value="HBoV_NS1-like_N"/>
    <property type="match status" value="1"/>
</dbReference>
<evidence type="ECO:0000256" key="3">
    <source>
        <dbReference type="ARBA" id="ARBA00004147"/>
    </source>
</evidence>
<dbReference type="Proteomes" id="UP000124816">
    <property type="component" value="Genome"/>
</dbReference>
<evidence type="ECO:0000256" key="14">
    <source>
        <dbReference type="ARBA" id="ARBA00022801"/>
    </source>
</evidence>
<dbReference type="EMBL" id="KM017745">
    <property type="protein sequence ID" value="AII82254.1"/>
    <property type="molecule type" value="Genomic_DNA"/>
</dbReference>
<keyword evidence="13 27" id="KW-0255">Endonuclease</keyword>
<evidence type="ECO:0000256" key="8">
    <source>
        <dbReference type="ARBA" id="ARBA00022562"/>
    </source>
</evidence>
<keyword evidence="17" id="KW-0460">Magnesium</keyword>
<feature type="domain" description="SF3 helicase" evidence="29">
    <location>
        <begin position="418"/>
        <end position="573"/>
    </location>
</feature>
<dbReference type="InterPro" id="IPR014015">
    <property type="entry name" value="Helicase_SF3_DNA-vir"/>
</dbReference>
<dbReference type="InterPro" id="IPR049901">
    <property type="entry name" value="PV_NS1-NUC"/>
</dbReference>
<keyword evidence="8 27" id="KW-1048">Host nucleus</keyword>
<dbReference type="InterPro" id="IPR054766">
    <property type="entry name" value="BoV_NS1-like_N"/>
</dbReference>
<comment type="function">
    <text evidence="2">Multifunctional protein which displays endonuclease and helicase activities required for initiating and directing viral DNA replication. Also plays a role in viral packaging and transactivation of several promoters. Binds site-specifically to 2-3 approximate tandem copies within the origins of replication (Ori), unwinds this hairpin region and nicks one DNA strand thereby initiating the rolling circle replication (RCR). Becomes covalently attached to the 5' end of the nick and provides a 3'OH for priming DNA synthesis. The helicase activity unwinds DNA in a 3'-5' direction on the longer strand. Participates in the transcriptional regulation of several promoters.</text>
</comment>
<feature type="domain" description="PV NS1-Nuc" evidence="30">
    <location>
        <begin position="15"/>
        <end position="280"/>
    </location>
</feature>
<keyword evidence="20 27" id="KW-0190">Covalent protein-DNA linkage</keyword>
<feature type="region of interest" description="Disordered" evidence="28">
    <location>
        <begin position="736"/>
        <end position="756"/>
    </location>
</feature>
<keyword evidence="10 27" id="KW-0540">Nuclease</keyword>
<comment type="similarity">
    <text evidence="4">Belongs to the parvoviruses initiator protein NS1 family.</text>
</comment>
<evidence type="ECO:0000256" key="25">
    <source>
        <dbReference type="ARBA" id="ARBA00032999"/>
    </source>
</evidence>
<evidence type="ECO:0000256" key="10">
    <source>
        <dbReference type="ARBA" id="ARBA00022722"/>
    </source>
</evidence>
<evidence type="ECO:0000256" key="2">
    <source>
        <dbReference type="ARBA" id="ARBA00002892"/>
    </source>
</evidence>
<evidence type="ECO:0000313" key="32">
    <source>
        <dbReference type="Proteomes" id="UP000124816"/>
    </source>
</evidence>
<evidence type="ECO:0000256" key="16">
    <source>
        <dbReference type="ARBA" id="ARBA00022840"/>
    </source>
</evidence>
<dbReference type="SUPFAM" id="SSF52540">
    <property type="entry name" value="P-loop containing nucleoside triphosphate hydrolases"/>
    <property type="match status" value="1"/>
</dbReference>
<feature type="active site" description="For nuclease activity" evidence="27">
    <location>
        <position position="220"/>
    </location>
</feature>
<evidence type="ECO:0000256" key="19">
    <source>
        <dbReference type="ARBA" id="ARBA00023109"/>
    </source>
</evidence>
<dbReference type="GO" id="GO:0003678">
    <property type="term" value="F:DNA helicase activity"/>
    <property type="evidence" value="ECO:0007669"/>
    <property type="project" value="UniProtKB-EC"/>
</dbReference>
<dbReference type="Gene3D" id="3.40.1310.20">
    <property type="match status" value="1"/>
</dbReference>
<dbReference type="GO" id="GO:0046872">
    <property type="term" value="F:metal ion binding"/>
    <property type="evidence" value="ECO:0007669"/>
    <property type="project" value="UniProtKB-KW"/>
</dbReference>
<evidence type="ECO:0000259" key="30">
    <source>
        <dbReference type="PROSITE" id="PS52022"/>
    </source>
</evidence>
<dbReference type="GO" id="GO:0006260">
    <property type="term" value="P:DNA replication"/>
    <property type="evidence" value="ECO:0007669"/>
    <property type="project" value="UniProtKB-UniRule"/>
</dbReference>
<dbReference type="InterPro" id="IPR027417">
    <property type="entry name" value="P-loop_NTPase"/>
</dbReference>
<dbReference type="EC" id="3.6.4.12" evidence="6"/>
<evidence type="ECO:0000256" key="11">
    <source>
        <dbReference type="ARBA" id="ARBA00022723"/>
    </source>
</evidence>
<feature type="short sequence motif" description="RCR-2" evidence="27">
    <location>
        <begin position="122"/>
        <end position="124"/>
    </location>
</feature>
<proteinExistence type="inferred from homology"/>
<evidence type="ECO:0000256" key="1">
    <source>
        <dbReference type="ARBA" id="ARBA00001946"/>
    </source>
</evidence>
<keyword evidence="15" id="KW-0347">Helicase</keyword>
<keyword evidence="12 27" id="KW-0547">Nucleotide-binding</keyword>
<evidence type="ECO:0000256" key="22">
    <source>
        <dbReference type="ARBA" id="ARBA00023163"/>
    </source>
</evidence>
<name>A0A076JZC4_9VIRU</name>
<dbReference type="GO" id="GO:0004519">
    <property type="term" value="F:endonuclease activity"/>
    <property type="evidence" value="ECO:0007669"/>
    <property type="project" value="UniProtKB-UniRule"/>
</dbReference>
<evidence type="ECO:0000256" key="12">
    <source>
        <dbReference type="ARBA" id="ARBA00022741"/>
    </source>
</evidence>
<dbReference type="Pfam" id="PF01057">
    <property type="entry name" value="Parvo_NS1"/>
    <property type="match status" value="1"/>
</dbReference>
<accession>A0A076JZC4</accession>
<dbReference type="GO" id="GO:0039693">
    <property type="term" value="P:viral DNA genome replication"/>
    <property type="evidence" value="ECO:0007669"/>
    <property type="project" value="UniProtKB-KW"/>
</dbReference>
<comment type="subcellular location">
    <subcellularLocation>
        <location evidence="3 27">Host nucleus</location>
    </subcellularLocation>
</comment>
<evidence type="ECO:0000256" key="23">
    <source>
        <dbReference type="ARBA" id="ARBA00023268"/>
    </source>
</evidence>
<dbReference type="GO" id="GO:0042025">
    <property type="term" value="C:host cell nucleus"/>
    <property type="evidence" value="ECO:0007669"/>
    <property type="project" value="UniProtKB-SubCell"/>
</dbReference>
<keyword evidence="23" id="KW-0511">Multifunctional enzyme</keyword>